<proteinExistence type="predicted"/>
<keyword evidence="4" id="KW-1185">Reference proteome</keyword>
<evidence type="ECO:0000313" key="4">
    <source>
        <dbReference type="Proteomes" id="UP001595885"/>
    </source>
</evidence>
<dbReference type="PANTHER" id="PTHR42754:SF1">
    <property type="entry name" value="LIPOPROTEIN"/>
    <property type="match status" value="1"/>
</dbReference>
<feature type="domain" description="Secretion system C-terminal sorting" evidence="2">
    <location>
        <begin position="446"/>
        <end position="516"/>
    </location>
</feature>
<evidence type="ECO:0000259" key="2">
    <source>
        <dbReference type="Pfam" id="PF18962"/>
    </source>
</evidence>
<dbReference type="InterPro" id="IPR026444">
    <property type="entry name" value="Secre_tail"/>
</dbReference>
<dbReference type="EMBL" id="JBHSGW010000001">
    <property type="protein sequence ID" value="MFC4738404.1"/>
    <property type="molecule type" value="Genomic_DNA"/>
</dbReference>
<evidence type="ECO:0000313" key="3">
    <source>
        <dbReference type="EMBL" id="MFC4738404.1"/>
    </source>
</evidence>
<keyword evidence="1" id="KW-0732">Signal</keyword>
<comment type="caution">
    <text evidence="3">The sequence shown here is derived from an EMBL/GenBank/DDBJ whole genome shotgun (WGS) entry which is preliminary data.</text>
</comment>
<name>A0ABV9P3E7_9FLAO</name>
<dbReference type="RefSeq" id="WP_379737292.1">
    <property type="nucleotide sequence ID" value="NZ_JBHSGW010000001.1"/>
</dbReference>
<organism evidence="3 4">
    <name type="scientific">Flavobacterium ponti</name>
    <dbReference type="NCBI Taxonomy" id="665133"/>
    <lineage>
        <taxon>Bacteria</taxon>
        <taxon>Pseudomonadati</taxon>
        <taxon>Bacteroidota</taxon>
        <taxon>Flavobacteriia</taxon>
        <taxon>Flavobacteriales</taxon>
        <taxon>Flavobacteriaceae</taxon>
        <taxon>Flavobacterium</taxon>
    </lineage>
</organism>
<dbReference type="PANTHER" id="PTHR42754">
    <property type="entry name" value="ENDOGLUCANASE"/>
    <property type="match status" value="1"/>
</dbReference>
<dbReference type="Pfam" id="PF18962">
    <property type="entry name" value="Por_Secre_tail"/>
    <property type="match status" value="1"/>
</dbReference>
<evidence type="ECO:0000256" key="1">
    <source>
        <dbReference type="ARBA" id="ARBA00022729"/>
    </source>
</evidence>
<accession>A0ABV9P3E7</accession>
<dbReference type="NCBIfam" id="TIGR04183">
    <property type="entry name" value="Por_Secre_tail"/>
    <property type="match status" value="1"/>
</dbReference>
<reference evidence="4" key="1">
    <citation type="journal article" date="2019" name="Int. J. Syst. Evol. Microbiol.">
        <title>The Global Catalogue of Microorganisms (GCM) 10K type strain sequencing project: providing services to taxonomists for standard genome sequencing and annotation.</title>
        <authorList>
            <consortium name="The Broad Institute Genomics Platform"/>
            <consortium name="The Broad Institute Genome Sequencing Center for Infectious Disease"/>
            <person name="Wu L."/>
            <person name="Ma J."/>
        </authorList>
    </citation>
    <scope>NUCLEOTIDE SEQUENCE [LARGE SCALE GENOMIC DNA]</scope>
    <source>
        <strain evidence="4">CCUG 50349</strain>
    </source>
</reference>
<dbReference type="Proteomes" id="UP001595885">
    <property type="component" value="Unassembled WGS sequence"/>
</dbReference>
<protein>
    <submittedName>
        <fullName evidence="3">T9SS type A sorting domain-containing protein</fullName>
    </submittedName>
</protein>
<sequence>MKLNYKLKIILFLLVLVYDYTYSQAPAIQWQKNFGGSDVDGSTKIQQTTDGGYILGGLSFSNDLDVVGNHGGSDFWVVKTSINGTLEWKKSFGGTGNEYLYSLQQTTDGGYILAGYTTSNNGDVTINHGGSDFWIVKISSLGIIEWEKSYGGSSDDLARSIQQTTDGGYIVVGITGSNNGDVVGHLGYNDFWVIKISSVGILEWQKTLGGSFYDDAYFIRQTTDGGYIVIGNTGSVDGNVTTSYGSDDILIVKLSSLGLLEWNKSIGGSGVDLSTCIIQTTDGGYIIAGQTNSINIPGVLNYGNYDCLVIKLSSTGVIEWNKNYGGSNSDLFDTVQKTIDGGYILVGVTYSNNNDVTGYYGDRDSWVVKINSTGIIQWQKVIGGTGFDSGTDVIQTTDSGYIVFNSTSSLDGDFTLNNGNLDYGIVKLGPDNLSTKSFKEDNSISIFPNPTKDNLSIKIDYFTPSQEIIITDILGKIIYTQILEGLTTTINTSNLEKGIYILNLKNEAQLISQKFIKE</sequence>
<gene>
    <name evidence="3" type="ORF">ACFO3U_00200</name>
</gene>